<name>R4Z020_9ACTN</name>
<dbReference type="Proteomes" id="UP000018291">
    <property type="component" value="Unassembled WGS sequence"/>
</dbReference>
<dbReference type="eggNOG" id="COG3012">
    <property type="taxonomic scope" value="Bacteria"/>
</dbReference>
<dbReference type="Pfam" id="PF02810">
    <property type="entry name" value="SEC-C"/>
    <property type="match status" value="1"/>
</dbReference>
<dbReference type="OrthoDB" id="5512013at2"/>
<dbReference type="InterPro" id="IPR004027">
    <property type="entry name" value="SEC_C_motif"/>
</dbReference>
<protein>
    <recommendedName>
        <fullName evidence="3">SEC-C motif domain protein</fullName>
    </recommendedName>
</protein>
<keyword evidence="2" id="KW-1185">Reference proteome</keyword>
<dbReference type="HOGENOM" id="CLU_396276_0_0_11"/>
<accession>R4Z020</accession>
<dbReference type="EMBL" id="CANL01000025">
    <property type="protein sequence ID" value="CCM64015.1"/>
    <property type="molecule type" value="Genomic_DNA"/>
</dbReference>
<comment type="caution">
    <text evidence="1">The sequence shown here is derived from an EMBL/GenBank/DDBJ whole genome shotgun (WGS) entry which is preliminary data.</text>
</comment>
<gene>
    <name evidence="1" type="ORF">BN381_310111</name>
</gene>
<evidence type="ECO:0000313" key="2">
    <source>
        <dbReference type="Proteomes" id="UP000018291"/>
    </source>
</evidence>
<dbReference type="AlphaFoldDB" id="R4Z020"/>
<reference evidence="1 2" key="1">
    <citation type="journal article" date="2013" name="ISME J.">
        <title>Metabolic model for the filamentous 'Candidatus Microthrix parvicella' based on genomic and metagenomic analyses.</title>
        <authorList>
            <person name="Jon McIlroy S."/>
            <person name="Kristiansen R."/>
            <person name="Albertsen M."/>
            <person name="Michael Karst S."/>
            <person name="Rossetti S."/>
            <person name="Lund Nielsen J."/>
            <person name="Tandoi V."/>
            <person name="James Seviour R."/>
            <person name="Nielsen P.H."/>
        </authorList>
    </citation>
    <scope>NUCLEOTIDE SEQUENCE [LARGE SCALE GENOMIC DNA]</scope>
    <source>
        <strain evidence="1 2">RN1</strain>
    </source>
</reference>
<evidence type="ECO:0000313" key="1">
    <source>
        <dbReference type="EMBL" id="CCM64015.1"/>
    </source>
</evidence>
<proteinExistence type="predicted"/>
<organism evidence="1 2">
    <name type="scientific">Candidatus Neomicrothrix parvicella RN1</name>
    <dbReference type="NCBI Taxonomy" id="1229780"/>
    <lineage>
        <taxon>Bacteria</taxon>
        <taxon>Bacillati</taxon>
        <taxon>Actinomycetota</taxon>
        <taxon>Acidimicrobiia</taxon>
        <taxon>Acidimicrobiales</taxon>
        <taxon>Microthrixaceae</taxon>
        <taxon>Candidatus Neomicrothrix</taxon>
    </lineage>
</organism>
<dbReference type="SUPFAM" id="SSF103642">
    <property type="entry name" value="Sec-C motif"/>
    <property type="match status" value="1"/>
</dbReference>
<dbReference type="Gene3D" id="3.10.450.50">
    <property type="match status" value="1"/>
</dbReference>
<evidence type="ECO:0008006" key="3">
    <source>
        <dbReference type="Google" id="ProtNLM"/>
    </source>
</evidence>
<sequence length="673" mass="74035">MVMSDKDAGAALAEVIGGGVVPRSELRDRLAEAGYRISANDVDRRIQMDPRFLELGDGIGYIPGLTEGVAFSLWIDPATAAEGYILMKPELDAIGWWIVECAVDVFDESGERIGDIQSDGWMIDDLDTDVVVGPDGWLDAFSDSWVAFRVRQGKLVIEQLVGPPEVDPDRAAAARTAFYAVADHQQYQPHGSDEVVDVMRSQVSTVLHEAIRADHSLMAGEPLPSSTDLLAAAGLRVERRSVVPADLDPEVLADADRERQSMFRWGVDADDALGAQILLGAIGLYAVESPMAFGATPDEQETSPVMFEALLERKSIATVVAYECSETEGCEAARGLAATVAALFEDDPTSWAMRWLVAHCDLVLGDIDSAAVVLDDLPGSTGYLPVLIDRARLAIARSQAKEAQKLLREAERLVEDLPKLTLLPHTYRKVIDDLQDEIEVWADNTPPPMARRNERCPCGSGRKYKVCHLGRELHPIEDRSLWLYHKMVRFAREQADDEIDSLAGVLTDVMGEPSLWAEMIKAPLISDVVLHEEEFEQGFLDGRLSTLPDDEVLLAQQWMLVDRTVFEVESTSPGSIELRDLGTGEMIEVVNVDDNPMSRPGSLLIGRPLPVGDIYRAFSGFMALRPDLVQAALSVLDDKDPDALMELLGSMHRAPEIRNTDGHEMEPTEVTWC</sequence>